<dbReference type="KEGG" id="tpol:Mal48_24560"/>
<proteinExistence type="predicted"/>
<sequence>MIIGTAILTFGSLIIVLLLMALDVIAVQQPIIIVLHRLGLFALSQSGIGMILGGIAGIASSFTGPNFGVTRCFAVIFFVATFGATSLYPLHGKFGASGEFFAVFIILAILSACGIVYLNFDKDNDLKNR</sequence>
<accession>A0A517QNJ4</accession>
<protein>
    <submittedName>
        <fullName evidence="2">Uncharacterized protein</fullName>
    </submittedName>
</protein>
<organism evidence="2 3">
    <name type="scientific">Thalassoglobus polymorphus</name>
    <dbReference type="NCBI Taxonomy" id="2527994"/>
    <lineage>
        <taxon>Bacteria</taxon>
        <taxon>Pseudomonadati</taxon>
        <taxon>Planctomycetota</taxon>
        <taxon>Planctomycetia</taxon>
        <taxon>Planctomycetales</taxon>
        <taxon>Planctomycetaceae</taxon>
        <taxon>Thalassoglobus</taxon>
    </lineage>
</organism>
<feature type="transmembrane region" description="Helical" evidence="1">
    <location>
        <begin position="6"/>
        <end position="26"/>
    </location>
</feature>
<gene>
    <name evidence="2" type="ORF">Mal48_24560</name>
</gene>
<keyword evidence="1" id="KW-1133">Transmembrane helix</keyword>
<name>A0A517QNJ4_9PLAN</name>
<evidence type="ECO:0000313" key="2">
    <source>
        <dbReference type="EMBL" id="QDT33203.1"/>
    </source>
</evidence>
<dbReference type="AlphaFoldDB" id="A0A517QNJ4"/>
<dbReference type="Proteomes" id="UP000315724">
    <property type="component" value="Chromosome"/>
</dbReference>
<evidence type="ECO:0000256" key="1">
    <source>
        <dbReference type="SAM" id="Phobius"/>
    </source>
</evidence>
<keyword evidence="3" id="KW-1185">Reference proteome</keyword>
<keyword evidence="1" id="KW-0812">Transmembrane</keyword>
<dbReference type="EMBL" id="CP036267">
    <property type="protein sequence ID" value="QDT33203.1"/>
    <property type="molecule type" value="Genomic_DNA"/>
</dbReference>
<keyword evidence="1" id="KW-0472">Membrane</keyword>
<reference evidence="2 3" key="1">
    <citation type="submission" date="2019-02" db="EMBL/GenBank/DDBJ databases">
        <title>Deep-cultivation of Planctomycetes and their phenomic and genomic characterization uncovers novel biology.</title>
        <authorList>
            <person name="Wiegand S."/>
            <person name="Jogler M."/>
            <person name="Boedeker C."/>
            <person name="Pinto D."/>
            <person name="Vollmers J."/>
            <person name="Rivas-Marin E."/>
            <person name="Kohn T."/>
            <person name="Peeters S.H."/>
            <person name="Heuer A."/>
            <person name="Rast P."/>
            <person name="Oberbeckmann S."/>
            <person name="Bunk B."/>
            <person name="Jeske O."/>
            <person name="Meyerdierks A."/>
            <person name="Storesund J.E."/>
            <person name="Kallscheuer N."/>
            <person name="Luecker S."/>
            <person name="Lage O.M."/>
            <person name="Pohl T."/>
            <person name="Merkel B.J."/>
            <person name="Hornburger P."/>
            <person name="Mueller R.-W."/>
            <person name="Bruemmer F."/>
            <person name="Labrenz M."/>
            <person name="Spormann A.M."/>
            <person name="Op den Camp H."/>
            <person name="Overmann J."/>
            <person name="Amann R."/>
            <person name="Jetten M.S.M."/>
            <person name="Mascher T."/>
            <person name="Medema M.H."/>
            <person name="Devos D.P."/>
            <person name="Kaster A.-K."/>
            <person name="Ovreas L."/>
            <person name="Rohde M."/>
            <person name="Galperin M.Y."/>
            <person name="Jogler C."/>
        </authorList>
    </citation>
    <scope>NUCLEOTIDE SEQUENCE [LARGE SCALE GENOMIC DNA]</scope>
    <source>
        <strain evidence="2 3">Mal48</strain>
    </source>
</reference>
<evidence type="ECO:0000313" key="3">
    <source>
        <dbReference type="Proteomes" id="UP000315724"/>
    </source>
</evidence>
<feature type="transmembrane region" description="Helical" evidence="1">
    <location>
        <begin position="38"/>
        <end position="62"/>
    </location>
</feature>
<feature type="transmembrane region" description="Helical" evidence="1">
    <location>
        <begin position="68"/>
        <end position="88"/>
    </location>
</feature>
<feature type="transmembrane region" description="Helical" evidence="1">
    <location>
        <begin position="100"/>
        <end position="120"/>
    </location>
</feature>